<dbReference type="SUPFAM" id="SSF81995">
    <property type="entry name" value="beta-sandwich domain of Sec23/24"/>
    <property type="match status" value="1"/>
</dbReference>
<feature type="region of interest" description="Disordered" evidence="2">
    <location>
        <begin position="42"/>
        <end position="94"/>
    </location>
</feature>
<dbReference type="AlphaFoldDB" id="A0A8W7Q2A3"/>
<feature type="coiled-coil region" evidence="1">
    <location>
        <begin position="5"/>
        <end position="37"/>
    </location>
</feature>
<protein>
    <submittedName>
        <fullName evidence="3">Uncharacterized protein</fullName>
    </submittedName>
</protein>
<dbReference type="EnsemblMetazoa" id="ACOM041814-RA">
    <property type="protein sequence ID" value="ACOM041814-PA.1"/>
    <property type="gene ID" value="ACOM041814"/>
</dbReference>
<proteinExistence type="predicted"/>
<reference evidence="3" key="1">
    <citation type="submission" date="2022-08" db="UniProtKB">
        <authorList>
            <consortium name="EnsemblMetazoa"/>
        </authorList>
    </citation>
    <scope>IDENTIFICATION</scope>
</reference>
<sequence length="214" mass="24986">MEVHQREREMAIKEYELKMANLKLEHLKIRLQLEEKRASIRSVTDAQIKHQQQHQQQQQQQHQQQQHQQPQHQHQQHQRSETTSAVRVSESAYTEKPLANPTTVAVVDAAICIKNSVMTRRPSEPHHDPHVNIHSRPEKCVSDKECQMQNKREHTEVCNTLRHINLQKQLQVVTKKVSCKPCLNAHGSKSCLLRSRCVVTNSEVQHKTLLLLRM</sequence>
<evidence type="ECO:0000256" key="2">
    <source>
        <dbReference type="SAM" id="MobiDB-lite"/>
    </source>
</evidence>
<evidence type="ECO:0000256" key="1">
    <source>
        <dbReference type="SAM" id="Coils"/>
    </source>
</evidence>
<feature type="compositionally biased region" description="Low complexity" evidence="2">
    <location>
        <begin position="53"/>
        <end position="73"/>
    </location>
</feature>
<accession>A0A8W7Q2A3</accession>
<name>A0A8W7Q2A3_ANOCL</name>
<keyword evidence="1" id="KW-0175">Coiled coil</keyword>
<evidence type="ECO:0000313" key="3">
    <source>
        <dbReference type="EnsemblMetazoa" id="ACOM041814-PA.1"/>
    </source>
</evidence>
<dbReference type="Proteomes" id="UP000075882">
    <property type="component" value="Unassembled WGS sequence"/>
</dbReference>
<organism evidence="3">
    <name type="scientific">Anopheles coluzzii</name>
    <name type="common">African malaria mosquito</name>
    <dbReference type="NCBI Taxonomy" id="1518534"/>
    <lineage>
        <taxon>Eukaryota</taxon>
        <taxon>Metazoa</taxon>
        <taxon>Ecdysozoa</taxon>
        <taxon>Arthropoda</taxon>
        <taxon>Hexapoda</taxon>
        <taxon>Insecta</taxon>
        <taxon>Pterygota</taxon>
        <taxon>Neoptera</taxon>
        <taxon>Endopterygota</taxon>
        <taxon>Diptera</taxon>
        <taxon>Nematocera</taxon>
        <taxon>Culicoidea</taxon>
        <taxon>Culicidae</taxon>
        <taxon>Anophelinae</taxon>
        <taxon>Anopheles</taxon>
    </lineage>
</organism>